<dbReference type="GO" id="GO:0030148">
    <property type="term" value="P:sphingolipid biosynthetic process"/>
    <property type="evidence" value="ECO:0007669"/>
    <property type="project" value="TreeGrafter"/>
</dbReference>
<keyword evidence="9 12" id="KW-0472">Membrane</keyword>
<dbReference type="GO" id="GO:0034625">
    <property type="term" value="P:fatty acid elongation, monounsaturated fatty acid"/>
    <property type="evidence" value="ECO:0007669"/>
    <property type="project" value="TreeGrafter"/>
</dbReference>
<keyword evidence="7 12" id="KW-1133">Transmembrane helix</keyword>
<evidence type="ECO:0000256" key="6">
    <source>
        <dbReference type="ARBA" id="ARBA00022832"/>
    </source>
</evidence>
<dbReference type="PANTHER" id="PTHR11157:SF17">
    <property type="entry name" value="ELONGATION OF VERY LONG CHAIN FATTY ACIDS PROTEIN 6"/>
    <property type="match status" value="1"/>
</dbReference>
<evidence type="ECO:0000256" key="7">
    <source>
        <dbReference type="ARBA" id="ARBA00022989"/>
    </source>
</evidence>
<evidence type="ECO:0000256" key="5">
    <source>
        <dbReference type="ARBA" id="ARBA00022692"/>
    </source>
</evidence>
<keyword evidence="14" id="KW-1185">Reference proteome</keyword>
<feature type="transmembrane region" description="Helical" evidence="12">
    <location>
        <begin position="37"/>
        <end position="56"/>
    </location>
</feature>
<comment type="caution">
    <text evidence="13">The sequence shown here is derived from an EMBL/GenBank/DDBJ whole genome shotgun (WGS) entry which is preliminary data.</text>
</comment>
<feature type="transmembrane region" description="Helical" evidence="12">
    <location>
        <begin position="169"/>
        <end position="190"/>
    </location>
</feature>
<dbReference type="OrthoDB" id="434092at2759"/>
<evidence type="ECO:0000256" key="10">
    <source>
        <dbReference type="ARBA" id="ARBA00023160"/>
    </source>
</evidence>
<comment type="similarity">
    <text evidence="2 12">Belongs to the ELO family.</text>
</comment>
<dbReference type="PANTHER" id="PTHR11157">
    <property type="entry name" value="FATTY ACID ACYL TRANSFERASE-RELATED"/>
    <property type="match status" value="1"/>
</dbReference>
<dbReference type="EMBL" id="LGTL01000002">
    <property type="protein sequence ID" value="KPA84533.1"/>
    <property type="molecule type" value="Genomic_DNA"/>
</dbReference>
<dbReference type="InterPro" id="IPR002076">
    <property type="entry name" value="ELO_fam"/>
</dbReference>
<dbReference type="AlphaFoldDB" id="A0A0M9G836"/>
<keyword evidence="3 12" id="KW-0444">Lipid biosynthesis</keyword>
<dbReference type="Pfam" id="PF01151">
    <property type="entry name" value="ELO"/>
    <property type="match status" value="1"/>
</dbReference>
<evidence type="ECO:0000313" key="14">
    <source>
        <dbReference type="Proteomes" id="UP000037923"/>
    </source>
</evidence>
<gene>
    <name evidence="13" type="ORF">ABB37_01073</name>
</gene>
<feature type="transmembrane region" description="Helical" evidence="12">
    <location>
        <begin position="202"/>
        <end position="226"/>
    </location>
</feature>
<feature type="transmembrane region" description="Helical" evidence="12">
    <location>
        <begin position="68"/>
        <end position="94"/>
    </location>
</feature>
<sequence>MSVLSSHTQSLLDLLASITHNFNSDNAVMFFSDYGDVLQYVCVLYIVLILLGPRAMEGREACELSGVIRVWNLLLAVFSIAGSAYCVTLLVYMSASRPFYNVVCRFDYSVLYDGAFSFWVFSFMVSKIPEMLDTVFLCLRKKPITFLHAYHHLTVTIFSWNGGRHLLPSGIWFATMNYVVHSFMYSYYFLCSCGLKRVVAPIAPLITGLQIAQMVFGYAICLYTAYHKFVSPYGCETPAQLIRMGLLMYGSYFFLFVGFFISRYGKEKSRRPRKTSAETAIVERRPIT</sequence>
<keyword evidence="10 12" id="KW-0275">Fatty acid biosynthesis</keyword>
<evidence type="ECO:0000256" key="2">
    <source>
        <dbReference type="ARBA" id="ARBA00007263"/>
    </source>
</evidence>
<evidence type="ECO:0000256" key="12">
    <source>
        <dbReference type="RuleBase" id="RU361115"/>
    </source>
</evidence>
<evidence type="ECO:0000313" key="13">
    <source>
        <dbReference type="EMBL" id="KPA84533.1"/>
    </source>
</evidence>
<feature type="transmembrane region" description="Helical" evidence="12">
    <location>
        <begin position="246"/>
        <end position="265"/>
    </location>
</feature>
<keyword evidence="4 12" id="KW-0808">Transferase</keyword>
<evidence type="ECO:0000256" key="1">
    <source>
        <dbReference type="ARBA" id="ARBA00004141"/>
    </source>
</evidence>
<dbReference type="RefSeq" id="XP_015662972.1">
    <property type="nucleotide sequence ID" value="XM_015797452.1"/>
</dbReference>
<protein>
    <recommendedName>
        <fullName evidence="11 12">Elongation of fatty acids protein</fullName>
        <ecNumber evidence="12">2.3.1.-</ecNumber>
    </recommendedName>
</protein>
<dbReference type="Proteomes" id="UP000037923">
    <property type="component" value="Unassembled WGS sequence"/>
</dbReference>
<dbReference type="OMA" id="GRWFIFM"/>
<dbReference type="GO" id="GO:0019367">
    <property type="term" value="P:fatty acid elongation, saturated fatty acid"/>
    <property type="evidence" value="ECO:0007669"/>
    <property type="project" value="TreeGrafter"/>
</dbReference>
<evidence type="ECO:0000256" key="9">
    <source>
        <dbReference type="ARBA" id="ARBA00023136"/>
    </source>
</evidence>
<reference evidence="13 14" key="1">
    <citation type="submission" date="2015-07" db="EMBL/GenBank/DDBJ databases">
        <title>High-quality genome of monoxenous trypanosomatid Leptomonas pyrrhocoris.</title>
        <authorList>
            <person name="Flegontov P."/>
            <person name="Butenko A."/>
            <person name="Firsov S."/>
            <person name="Vlcek C."/>
            <person name="Logacheva M.D."/>
            <person name="Field M."/>
            <person name="Filatov D."/>
            <person name="Flegontova O."/>
            <person name="Gerasimov E."/>
            <person name="Jackson A.P."/>
            <person name="Kelly S."/>
            <person name="Opperdoes F."/>
            <person name="O'Reilly A."/>
            <person name="Votypka J."/>
            <person name="Yurchenko V."/>
            <person name="Lukes J."/>
        </authorList>
    </citation>
    <scope>NUCLEOTIDE SEQUENCE [LARGE SCALE GENOMIC DNA]</scope>
    <source>
        <strain evidence="13">H10</strain>
    </source>
</reference>
<dbReference type="GO" id="GO:0005789">
    <property type="term" value="C:endoplasmic reticulum membrane"/>
    <property type="evidence" value="ECO:0007669"/>
    <property type="project" value="TreeGrafter"/>
</dbReference>
<evidence type="ECO:0000256" key="11">
    <source>
        <dbReference type="ARBA" id="ARBA00044291"/>
    </source>
</evidence>
<dbReference type="GO" id="GO:0034626">
    <property type="term" value="P:fatty acid elongation, polyunsaturated fatty acid"/>
    <property type="evidence" value="ECO:0007669"/>
    <property type="project" value="TreeGrafter"/>
</dbReference>
<keyword evidence="8 12" id="KW-0443">Lipid metabolism</keyword>
<evidence type="ECO:0000256" key="4">
    <source>
        <dbReference type="ARBA" id="ARBA00022679"/>
    </source>
</evidence>
<evidence type="ECO:0000256" key="8">
    <source>
        <dbReference type="ARBA" id="ARBA00023098"/>
    </source>
</evidence>
<name>A0A0M9G836_LEPPY</name>
<dbReference type="GO" id="GO:0009922">
    <property type="term" value="F:fatty acid elongase activity"/>
    <property type="evidence" value="ECO:0007669"/>
    <property type="project" value="InterPro"/>
</dbReference>
<dbReference type="EC" id="2.3.1.-" evidence="12"/>
<dbReference type="VEuPathDB" id="TriTrypDB:LpyrH10_02_0470"/>
<evidence type="ECO:0000256" key="3">
    <source>
        <dbReference type="ARBA" id="ARBA00022516"/>
    </source>
</evidence>
<keyword evidence="5 12" id="KW-0812">Transmembrane</keyword>
<comment type="catalytic activity">
    <reaction evidence="12">
        <text>an acyl-CoA + malonyl-CoA + H(+) = a 3-oxoacyl-CoA + CO2 + CoA</text>
        <dbReference type="Rhea" id="RHEA:50252"/>
        <dbReference type="ChEBI" id="CHEBI:15378"/>
        <dbReference type="ChEBI" id="CHEBI:16526"/>
        <dbReference type="ChEBI" id="CHEBI:57287"/>
        <dbReference type="ChEBI" id="CHEBI:57384"/>
        <dbReference type="ChEBI" id="CHEBI:58342"/>
        <dbReference type="ChEBI" id="CHEBI:90726"/>
    </reaction>
    <physiologicalReaction direction="left-to-right" evidence="12">
        <dbReference type="Rhea" id="RHEA:50253"/>
    </physiologicalReaction>
</comment>
<organism evidence="13 14">
    <name type="scientific">Leptomonas pyrrhocoris</name>
    <name type="common">Firebug parasite</name>
    <dbReference type="NCBI Taxonomy" id="157538"/>
    <lineage>
        <taxon>Eukaryota</taxon>
        <taxon>Discoba</taxon>
        <taxon>Euglenozoa</taxon>
        <taxon>Kinetoplastea</taxon>
        <taxon>Metakinetoplastina</taxon>
        <taxon>Trypanosomatida</taxon>
        <taxon>Trypanosomatidae</taxon>
        <taxon>Leishmaniinae</taxon>
        <taxon>Leptomonas</taxon>
    </lineage>
</organism>
<accession>A0A0M9G836</accession>
<keyword evidence="6 12" id="KW-0276">Fatty acid metabolism</keyword>
<comment type="subcellular location">
    <subcellularLocation>
        <location evidence="1">Membrane</location>
        <topology evidence="1">Multi-pass membrane protein</topology>
    </subcellularLocation>
</comment>
<dbReference type="GO" id="GO:0042761">
    <property type="term" value="P:very long-chain fatty acid biosynthetic process"/>
    <property type="evidence" value="ECO:0007669"/>
    <property type="project" value="TreeGrafter"/>
</dbReference>
<proteinExistence type="inferred from homology"/>
<dbReference type="GeneID" id="26901368"/>